<dbReference type="OrthoDB" id="6132759at2759"/>
<feature type="transmembrane region" description="Helical" evidence="8">
    <location>
        <begin position="335"/>
        <end position="363"/>
    </location>
</feature>
<feature type="transmembrane region" description="Helical" evidence="8">
    <location>
        <begin position="402"/>
        <end position="421"/>
    </location>
</feature>
<feature type="non-terminal residue" evidence="9">
    <location>
        <position position="610"/>
    </location>
</feature>
<keyword evidence="4 8" id="KW-0812">Transmembrane</keyword>
<feature type="transmembrane region" description="Helical" evidence="8">
    <location>
        <begin position="495"/>
        <end position="518"/>
    </location>
</feature>
<evidence type="ECO:0000256" key="3">
    <source>
        <dbReference type="ARBA" id="ARBA00022448"/>
    </source>
</evidence>
<dbReference type="GO" id="GO:0015489">
    <property type="term" value="F:putrescine transmembrane transporter activity"/>
    <property type="evidence" value="ECO:0007669"/>
    <property type="project" value="TreeGrafter"/>
</dbReference>
<feature type="transmembrane region" description="Helical" evidence="8">
    <location>
        <begin position="572"/>
        <end position="590"/>
    </location>
</feature>
<dbReference type="GO" id="GO:0015204">
    <property type="term" value="F:urea transmembrane transporter activity"/>
    <property type="evidence" value="ECO:0007669"/>
    <property type="project" value="InterPro"/>
</dbReference>
<evidence type="ECO:0000313" key="10">
    <source>
        <dbReference type="Proteomes" id="UP000054321"/>
    </source>
</evidence>
<dbReference type="PROSITE" id="PS50283">
    <property type="entry name" value="NA_SOLUT_SYMP_3"/>
    <property type="match status" value="1"/>
</dbReference>
<reference evidence="10" key="2">
    <citation type="submission" date="2015-01" db="EMBL/GenBank/DDBJ databases">
        <title>Evolutionary Origins and Diversification of the Mycorrhizal Mutualists.</title>
        <authorList>
            <consortium name="DOE Joint Genome Institute"/>
            <consortium name="Mycorrhizal Genomics Consortium"/>
            <person name="Kohler A."/>
            <person name="Kuo A."/>
            <person name="Nagy L.G."/>
            <person name="Floudas D."/>
            <person name="Copeland A."/>
            <person name="Barry K.W."/>
            <person name="Cichocki N."/>
            <person name="Veneault-Fourrey C."/>
            <person name="LaButti K."/>
            <person name="Lindquist E.A."/>
            <person name="Lipzen A."/>
            <person name="Lundell T."/>
            <person name="Morin E."/>
            <person name="Murat C."/>
            <person name="Riley R."/>
            <person name="Ohm R."/>
            <person name="Sun H."/>
            <person name="Tunlid A."/>
            <person name="Henrissat B."/>
            <person name="Grigoriev I.V."/>
            <person name="Hibbett D.S."/>
            <person name="Martin F."/>
        </authorList>
    </citation>
    <scope>NUCLEOTIDE SEQUENCE [LARGE SCALE GENOMIC DNA]</scope>
    <source>
        <strain evidence="10">Zn</strain>
    </source>
</reference>
<organism evidence="9 10">
    <name type="scientific">Oidiodendron maius (strain Zn)</name>
    <dbReference type="NCBI Taxonomy" id="913774"/>
    <lineage>
        <taxon>Eukaryota</taxon>
        <taxon>Fungi</taxon>
        <taxon>Dikarya</taxon>
        <taxon>Ascomycota</taxon>
        <taxon>Pezizomycotina</taxon>
        <taxon>Leotiomycetes</taxon>
        <taxon>Leotiomycetes incertae sedis</taxon>
        <taxon>Myxotrichaceae</taxon>
        <taxon>Oidiodendron</taxon>
    </lineage>
</organism>
<dbReference type="InterPro" id="IPR038377">
    <property type="entry name" value="Na/Glc_symporter_sf"/>
</dbReference>
<dbReference type="STRING" id="913774.A0A0C3CGB1"/>
<dbReference type="FunCoup" id="A0A0C3CGB1">
    <property type="interactions" value="867"/>
</dbReference>
<dbReference type="GO" id="GO:0005886">
    <property type="term" value="C:plasma membrane"/>
    <property type="evidence" value="ECO:0007669"/>
    <property type="project" value="TreeGrafter"/>
</dbReference>
<feature type="transmembrane region" description="Helical" evidence="8">
    <location>
        <begin position="287"/>
        <end position="315"/>
    </location>
</feature>
<gene>
    <name evidence="9" type="ORF">OIDMADRAFT_83017</name>
</gene>
<evidence type="ECO:0008006" key="11">
    <source>
        <dbReference type="Google" id="ProtNLM"/>
    </source>
</evidence>
<dbReference type="Gene3D" id="1.20.1730.10">
    <property type="entry name" value="Sodium/glucose cotransporter"/>
    <property type="match status" value="1"/>
</dbReference>
<protein>
    <recommendedName>
        <fullName evidence="11">Urea active transporter</fullName>
    </recommendedName>
</protein>
<evidence type="ECO:0000256" key="2">
    <source>
        <dbReference type="ARBA" id="ARBA00006434"/>
    </source>
</evidence>
<keyword evidence="5 8" id="KW-1133">Transmembrane helix</keyword>
<dbReference type="FunFam" id="1.20.1730.10:FF:000006">
    <property type="entry name" value="Urea active transporter"/>
    <property type="match status" value="1"/>
</dbReference>
<comment type="subcellular location">
    <subcellularLocation>
        <location evidence="1">Membrane</location>
        <topology evidence="1">Multi-pass membrane protein</topology>
    </subcellularLocation>
</comment>
<dbReference type="AlphaFoldDB" id="A0A0C3CGB1"/>
<evidence type="ECO:0000313" key="9">
    <source>
        <dbReference type="EMBL" id="KIM98023.1"/>
    </source>
</evidence>
<sequence length="610" mass="65196">MAIAPPLNVGWGYGVVLGIGALFALGMILVTWILKRYNHELQTSEMFSTAGRTVKSGLVASATTSSWTWAATLLQSSAVAYKYGVSGPFWYASGATVQIILFATIAIELKRRAPNAHTFLEVIKARYGTITHAVFTVFGLMTNILVTAMLLTGGSAVVSSLTGMPTPAACFLLPLGVVLYTMFGGIKATFLTDWVHTFMLIVIILVFAFTAYTTSDVLGSPGAVFDLLVKAAAEHPVDGNAAGSYLTMRSKEGAIFFVINIVGNFGTVFLDNGYYNKAIAAHPVHALPGYIMGGISWFAIPWLCATTMGLVALALEGNPVFPTYPNRMDPADVSAGLVLPYAAVALLGKGGAVATLLMVFMAVTSASSAELIAVSSIFTYDIYHTYFDTEASGRKLIYMSHAMVIGFGLFMAAFSVGLFYAGVSMGYLYLMMGVIISSAVLPATLALMWSGQNKWTATLTPPLGLACALIAWLVTAKKECGTLNVDCTGSNNPMLAGNVVALLSPLIFVPVFTLIFGLDKYNWASMAAIRKGDDHDLAEAAHIDLELIPGEANVSAEDEAIEQQKLLRASKIAKTMTVFLTFALLVLWPMPMYGTGYIFSKKFFTGWVVV</sequence>
<feature type="transmembrane region" description="Helical" evidence="8">
    <location>
        <begin position="12"/>
        <end position="34"/>
    </location>
</feature>
<dbReference type="Pfam" id="PF00474">
    <property type="entry name" value="SSF"/>
    <property type="match status" value="1"/>
</dbReference>
<feature type="transmembrane region" description="Helical" evidence="8">
    <location>
        <begin position="89"/>
        <end position="109"/>
    </location>
</feature>
<dbReference type="PANTHER" id="PTHR46154:SF4">
    <property type="entry name" value="UREA ACTIVE TRANSPORTER"/>
    <property type="match status" value="1"/>
</dbReference>
<keyword evidence="6 8" id="KW-0472">Membrane</keyword>
<feature type="transmembrane region" description="Helical" evidence="8">
    <location>
        <begin position="254"/>
        <end position="275"/>
    </location>
</feature>
<dbReference type="Proteomes" id="UP000054321">
    <property type="component" value="Unassembled WGS sequence"/>
</dbReference>
<dbReference type="InParanoid" id="A0A0C3CGB1"/>
<keyword evidence="3" id="KW-0813">Transport</keyword>
<comment type="similarity">
    <text evidence="2 7">Belongs to the sodium:solute symporter (SSF) (TC 2.A.21) family.</text>
</comment>
<feature type="transmembrane region" description="Helical" evidence="8">
    <location>
        <begin position="164"/>
        <end position="182"/>
    </location>
</feature>
<name>A0A0C3CGB1_OIDMZ</name>
<feature type="transmembrane region" description="Helical" evidence="8">
    <location>
        <begin position="455"/>
        <end position="475"/>
    </location>
</feature>
<evidence type="ECO:0000256" key="1">
    <source>
        <dbReference type="ARBA" id="ARBA00004141"/>
    </source>
</evidence>
<dbReference type="CDD" id="cd11476">
    <property type="entry name" value="SLC5sbd_DUR3"/>
    <property type="match status" value="1"/>
</dbReference>
<feature type="transmembrane region" description="Helical" evidence="8">
    <location>
        <begin position="130"/>
        <end position="152"/>
    </location>
</feature>
<evidence type="ECO:0000256" key="4">
    <source>
        <dbReference type="ARBA" id="ARBA00022692"/>
    </source>
</evidence>
<accession>A0A0C3CGB1</accession>
<evidence type="ECO:0000256" key="7">
    <source>
        <dbReference type="RuleBase" id="RU362091"/>
    </source>
</evidence>
<reference evidence="9 10" key="1">
    <citation type="submission" date="2014-04" db="EMBL/GenBank/DDBJ databases">
        <authorList>
            <consortium name="DOE Joint Genome Institute"/>
            <person name="Kuo A."/>
            <person name="Martino E."/>
            <person name="Perotto S."/>
            <person name="Kohler A."/>
            <person name="Nagy L.G."/>
            <person name="Floudas D."/>
            <person name="Copeland A."/>
            <person name="Barry K.W."/>
            <person name="Cichocki N."/>
            <person name="Veneault-Fourrey C."/>
            <person name="LaButti K."/>
            <person name="Lindquist E.A."/>
            <person name="Lipzen A."/>
            <person name="Lundell T."/>
            <person name="Morin E."/>
            <person name="Murat C."/>
            <person name="Sun H."/>
            <person name="Tunlid A."/>
            <person name="Henrissat B."/>
            <person name="Grigoriev I.V."/>
            <person name="Hibbett D.S."/>
            <person name="Martin F."/>
            <person name="Nordberg H.P."/>
            <person name="Cantor M.N."/>
            <person name="Hua S.X."/>
        </authorList>
    </citation>
    <scope>NUCLEOTIDE SEQUENCE [LARGE SCALE GENOMIC DNA]</scope>
    <source>
        <strain evidence="9 10">Zn</strain>
    </source>
</reference>
<dbReference type="NCBIfam" id="TIGR00813">
    <property type="entry name" value="sss"/>
    <property type="match status" value="1"/>
</dbReference>
<feature type="transmembrane region" description="Helical" evidence="8">
    <location>
        <begin position="427"/>
        <end position="448"/>
    </location>
</feature>
<dbReference type="GO" id="GO:0015606">
    <property type="term" value="F:spermidine transmembrane transporter activity"/>
    <property type="evidence" value="ECO:0007669"/>
    <property type="project" value="TreeGrafter"/>
</dbReference>
<evidence type="ECO:0000256" key="8">
    <source>
        <dbReference type="SAM" id="Phobius"/>
    </source>
</evidence>
<dbReference type="EMBL" id="KN832881">
    <property type="protein sequence ID" value="KIM98023.1"/>
    <property type="molecule type" value="Genomic_DNA"/>
</dbReference>
<keyword evidence="10" id="KW-1185">Reference proteome</keyword>
<dbReference type="PANTHER" id="PTHR46154">
    <property type="match status" value="1"/>
</dbReference>
<dbReference type="InterPro" id="IPR001734">
    <property type="entry name" value="Na/solute_symporter"/>
</dbReference>
<dbReference type="HOGENOM" id="CLU_010778_2_1_1"/>
<evidence type="ECO:0000256" key="5">
    <source>
        <dbReference type="ARBA" id="ARBA00022989"/>
    </source>
</evidence>
<evidence type="ECO:0000256" key="6">
    <source>
        <dbReference type="ARBA" id="ARBA00023136"/>
    </source>
</evidence>
<feature type="transmembrane region" description="Helical" evidence="8">
    <location>
        <begin position="194"/>
        <end position="212"/>
    </location>
</feature>
<proteinExistence type="inferred from homology"/>
<dbReference type="InterPro" id="IPR031155">
    <property type="entry name" value="DUR"/>
</dbReference>